<protein>
    <recommendedName>
        <fullName evidence="3">IPExxxVDY family protein</fullName>
    </recommendedName>
</protein>
<evidence type="ECO:0000313" key="2">
    <source>
        <dbReference type="Proteomes" id="UP000076923"/>
    </source>
</evidence>
<proteinExistence type="predicted"/>
<evidence type="ECO:0000313" key="1">
    <source>
        <dbReference type="EMBL" id="OAD46383.1"/>
    </source>
</evidence>
<dbReference type="RefSeq" id="WP_068447714.1">
    <property type="nucleotide sequence ID" value="NZ_CANKUV010000028.1"/>
</dbReference>
<dbReference type="EMBL" id="LVWE01000003">
    <property type="protein sequence ID" value="OAD46383.1"/>
    <property type="molecule type" value="Genomic_DNA"/>
</dbReference>
<name>A0A176TFR2_9FLAO</name>
<dbReference type="NCBIfam" id="NF033205">
    <property type="entry name" value="IPExxxVDY"/>
    <property type="match status" value="1"/>
</dbReference>
<organism evidence="1 2">
    <name type="scientific">Polaribacter atrinae</name>
    <dbReference type="NCBI Taxonomy" id="1333662"/>
    <lineage>
        <taxon>Bacteria</taxon>
        <taxon>Pseudomonadati</taxon>
        <taxon>Bacteroidota</taxon>
        <taxon>Flavobacteriia</taxon>
        <taxon>Flavobacteriales</taxon>
        <taxon>Flavobacteriaceae</taxon>
    </lineage>
</organism>
<comment type="caution">
    <text evidence="1">The sequence shown here is derived from an EMBL/GenBank/DDBJ whole genome shotgun (WGS) entry which is preliminary data.</text>
</comment>
<dbReference type="STRING" id="1333662.LPB303_02290"/>
<keyword evidence="2" id="KW-1185">Reference proteome</keyword>
<reference evidence="1 2" key="1">
    <citation type="submission" date="2016-02" db="EMBL/GenBank/DDBJ databases">
        <title>Draft genome sequence of Polaribacter atrinae KACC17473.</title>
        <authorList>
            <person name="Shin S.-K."/>
            <person name="Yi H."/>
        </authorList>
    </citation>
    <scope>NUCLEOTIDE SEQUENCE [LARGE SCALE GENOMIC DNA]</scope>
    <source>
        <strain evidence="1 2">KACC 17473</strain>
    </source>
</reference>
<sequence length="156" mass="18621">MQVHALEMDEFCEEEYSLIGIHSTLEDYKLAYLLNKNLNTRFYKAKEDLEFVIEEKKASFSIYNYENIEYDYVWFLITNSYRTENQTASNELLLTSETITYLIPEKKKVDFFIKICGDIEYEFVMKTLNRIKSIENVITAYSIDKNTLKSKDFLIF</sequence>
<dbReference type="Proteomes" id="UP000076923">
    <property type="component" value="Unassembled WGS sequence"/>
</dbReference>
<dbReference type="AlphaFoldDB" id="A0A176TFR2"/>
<dbReference type="OrthoDB" id="676614at2"/>
<dbReference type="InterPro" id="IPR047690">
    <property type="entry name" value="IPExxxVDY_fam"/>
</dbReference>
<gene>
    <name evidence="1" type="ORF">LPB303_02290</name>
</gene>
<evidence type="ECO:0008006" key="3">
    <source>
        <dbReference type="Google" id="ProtNLM"/>
    </source>
</evidence>
<accession>A0A176TFR2</accession>